<feature type="region of interest" description="Disordered" evidence="1">
    <location>
        <begin position="50"/>
        <end position="78"/>
    </location>
</feature>
<protein>
    <submittedName>
        <fullName evidence="2">Uncharacterized protein</fullName>
    </submittedName>
</protein>
<sequence>MRSSECYWYYYAPIGAVSQQSPETRSLQVSSGRGSSRTAVDHVALPAVPEGLTITQGPSAAQGSRENLRVRDVPDEDD</sequence>
<dbReference type="AlphaFoldDB" id="A0AAQ4E8A1"/>
<comment type="caution">
    <text evidence="2">The sequence shown here is derived from an EMBL/GenBank/DDBJ whole genome shotgun (WGS) entry which is preliminary data.</text>
</comment>
<feature type="compositionally biased region" description="Basic and acidic residues" evidence="1">
    <location>
        <begin position="66"/>
        <end position="78"/>
    </location>
</feature>
<evidence type="ECO:0000313" key="2">
    <source>
        <dbReference type="EMBL" id="KAK8770888.1"/>
    </source>
</evidence>
<reference evidence="2 3" key="1">
    <citation type="journal article" date="2023" name="Arcadia Sci">
        <title>De novo assembly of a long-read Amblyomma americanum tick genome.</title>
        <authorList>
            <person name="Chou S."/>
            <person name="Poskanzer K.E."/>
            <person name="Rollins M."/>
            <person name="Thuy-Boun P.S."/>
        </authorList>
    </citation>
    <scope>NUCLEOTIDE SEQUENCE [LARGE SCALE GENOMIC DNA]</scope>
    <source>
        <strain evidence="2">F_SG_1</strain>
        <tissue evidence="2">Salivary glands</tissue>
    </source>
</reference>
<organism evidence="2 3">
    <name type="scientific">Amblyomma americanum</name>
    <name type="common">Lone star tick</name>
    <dbReference type="NCBI Taxonomy" id="6943"/>
    <lineage>
        <taxon>Eukaryota</taxon>
        <taxon>Metazoa</taxon>
        <taxon>Ecdysozoa</taxon>
        <taxon>Arthropoda</taxon>
        <taxon>Chelicerata</taxon>
        <taxon>Arachnida</taxon>
        <taxon>Acari</taxon>
        <taxon>Parasitiformes</taxon>
        <taxon>Ixodida</taxon>
        <taxon>Ixodoidea</taxon>
        <taxon>Ixodidae</taxon>
        <taxon>Amblyomminae</taxon>
        <taxon>Amblyomma</taxon>
    </lineage>
</organism>
<accession>A0AAQ4E8A1</accession>
<dbReference type="Proteomes" id="UP001321473">
    <property type="component" value="Unassembled WGS sequence"/>
</dbReference>
<proteinExistence type="predicted"/>
<evidence type="ECO:0000256" key="1">
    <source>
        <dbReference type="SAM" id="MobiDB-lite"/>
    </source>
</evidence>
<gene>
    <name evidence="2" type="ORF">V5799_025869</name>
</gene>
<name>A0AAQ4E8A1_AMBAM</name>
<keyword evidence="3" id="KW-1185">Reference proteome</keyword>
<feature type="compositionally biased region" description="Polar residues" evidence="1">
    <location>
        <begin position="53"/>
        <end position="65"/>
    </location>
</feature>
<evidence type="ECO:0000313" key="3">
    <source>
        <dbReference type="Proteomes" id="UP001321473"/>
    </source>
</evidence>
<dbReference type="EMBL" id="JARKHS020020434">
    <property type="protein sequence ID" value="KAK8770888.1"/>
    <property type="molecule type" value="Genomic_DNA"/>
</dbReference>